<organism evidence="1 2">
    <name type="scientific">Porites lobata</name>
    <dbReference type="NCBI Taxonomy" id="104759"/>
    <lineage>
        <taxon>Eukaryota</taxon>
        <taxon>Metazoa</taxon>
        <taxon>Cnidaria</taxon>
        <taxon>Anthozoa</taxon>
        <taxon>Hexacorallia</taxon>
        <taxon>Scleractinia</taxon>
        <taxon>Fungiina</taxon>
        <taxon>Poritidae</taxon>
        <taxon>Porites</taxon>
    </lineage>
</organism>
<protein>
    <submittedName>
        <fullName evidence="1">Uncharacterized protein</fullName>
    </submittedName>
</protein>
<proteinExistence type="predicted"/>
<dbReference type="EMBL" id="CALNXK010000003">
    <property type="protein sequence ID" value="CAH3035021.1"/>
    <property type="molecule type" value="Genomic_DNA"/>
</dbReference>
<name>A0ABN8MVU1_9CNID</name>
<gene>
    <name evidence="1" type="ORF">PLOB_00024925</name>
</gene>
<reference evidence="1 2" key="1">
    <citation type="submission" date="2022-05" db="EMBL/GenBank/DDBJ databases">
        <authorList>
            <consortium name="Genoscope - CEA"/>
            <person name="William W."/>
        </authorList>
    </citation>
    <scope>NUCLEOTIDE SEQUENCE [LARGE SCALE GENOMIC DNA]</scope>
</reference>
<sequence length="118" mass="13701">MQSRERRIIWDRRQAADAQLARYYCSTQSYTEVAHIDIAGPEQKLIPSAIFYVHARNWHKNQRREMTKWLGQSIGSWLKSANLSGMTTFWKEFSVRTCNELRPGDRIGGSIDRGAVKL</sequence>
<dbReference type="Proteomes" id="UP001159405">
    <property type="component" value="Unassembled WGS sequence"/>
</dbReference>
<keyword evidence="2" id="KW-1185">Reference proteome</keyword>
<accession>A0ABN8MVU1</accession>
<evidence type="ECO:0000313" key="1">
    <source>
        <dbReference type="EMBL" id="CAH3035021.1"/>
    </source>
</evidence>
<evidence type="ECO:0000313" key="2">
    <source>
        <dbReference type="Proteomes" id="UP001159405"/>
    </source>
</evidence>
<comment type="caution">
    <text evidence="1">The sequence shown here is derived from an EMBL/GenBank/DDBJ whole genome shotgun (WGS) entry which is preliminary data.</text>
</comment>